<dbReference type="Proteomes" id="UP000095759">
    <property type="component" value="Unassembled WGS sequence"/>
</dbReference>
<evidence type="ECO:0000313" key="3">
    <source>
        <dbReference type="EMBL" id="OEJ21731.1"/>
    </source>
</evidence>
<dbReference type="AlphaFoldDB" id="A0A1E5NZY1"/>
<feature type="region of interest" description="Disordered" evidence="1">
    <location>
        <begin position="166"/>
        <end position="209"/>
    </location>
</feature>
<name>A0A1E5NZY1_9ACTN</name>
<keyword evidence="2" id="KW-1133">Transmembrane helix</keyword>
<protein>
    <submittedName>
        <fullName evidence="3">Uncharacterized protein</fullName>
    </submittedName>
</protein>
<evidence type="ECO:0000256" key="1">
    <source>
        <dbReference type="SAM" id="MobiDB-lite"/>
    </source>
</evidence>
<keyword evidence="2" id="KW-0812">Transmembrane</keyword>
<proteinExistence type="predicted"/>
<dbReference type="OrthoDB" id="5181251at2"/>
<sequence length="209" mass="21466">MAETSELDAELIGRCYTKARRTPLVVGSVPGGAGRSLRLPGGPYTLTQLAAIVGMFVALILCRSLWGGHGLMDVVVLVGCPFGAAFALRHLHIDGRNPAAAAASVAVMITGPRWGRLHGRPYRPTRPVRAAGLITVAVEDAPDGTGPAPLPPTPGASVTRPARLARAIAQPTRAPATPQPPSDTAADGPVSSGVQALLARRAASANKEE</sequence>
<gene>
    <name evidence="3" type="ORF">AS594_39070</name>
</gene>
<reference evidence="3 4" key="1">
    <citation type="submission" date="2016-08" db="EMBL/GenBank/DDBJ databases">
        <title>Complete genome sequence of Streptomyces agglomeratus strain 6-3-2, a novel anti-MRSA actinomycete isolated from Wuli of Tebit, China.</title>
        <authorList>
            <person name="Chen X."/>
        </authorList>
    </citation>
    <scope>NUCLEOTIDE SEQUENCE [LARGE SCALE GENOMIC DNA]</scope>
    <source>
        <strain evidence="3 4">6-3-2</strain>
    </source>
</reference>
<evidence type="ECO:0000313" key="4">
    <source>
        <dbReference type="Proteomes" id="UP000095759"/>
    </source>
</evidence>
<feature type="compositionally biased region" description="Low complexity" evidence="1">
    <location>
        <begin position="166"/>
        <end position="176"/>
    </location>
</feature>
<evidence type="ECO:0000256" key="2">
    <source>
        <dbReference type="SAM" id="Phobius"/>
    </source>
</evidence>
<keyword evidence="4" id="KW-1185">Reference proteome</keyword>
<dbReference type="EMBL" id="MEHJ01000002">
    <property type="protein sequence ID" value="OEJ21731.1"/>
    <property type="molecule type" value="Genomic_DNA"/>
</dbReference>
<feature type="transmembrane region" description="Helical" evidence="2">
    <location>
        <begin position="74"/>
        <end position="92"/>
    </location>
</feature>
<organism evidence="3 4">
    <name type="scientific">Streptomyces agglomeratus</name>
    <dbReference type="NCBI Taxonomy" id="285458"/>
    <lineage>
        <taxon>Bacteria</taxon>
        <taxon>Bacillati</taxon>
        <taxon>Actinomycetota</taxon>
        <taxon>Actinomycetes</taxon>
        <taxon>Kitasatosporales</taxon>
        <taxon>Streptomycetaceae</taxon>
        <taxon>Streptomyces</taxon>
    </lineage>
</organism>
<accession>A0A1E5NZY1</accession>
<feature type="transmembrane region" description="Helical" evidence="2">
    <location>
        <begin position="44"/>
        <end position="62"/>
    </location>
</feature>
<comment type="caution">
    <text evidence="3">The sequence shown here is derived from an EMBL/GenBank/DDBJ whole genome shotgun (WGS) entry which is preliminary data.</text>
</comment>
<keyword evidence="2" id="KW-0472">Membrane</keyword>